<dbReference type="GO" id="GO:0006508">
    <property type="term" value="P:proteolysis"/>
    <property type="evidence" value="ECO:0007669"/>
    <property type="project" value="InterPro"/>
</dbReference>
<dbReference type="Pfam" id="PF08548">
    <property type="entry name" value="Peptidase_M10_C"/>
    <property type="match status" value="1"/>
</dbReference>
<organism evidence="8">
    <name type="scientific">Sulfurovum sp. enrichment culture clone C5</name>
    <dbReference type="NCBI Taxonomy" id="497650"/>
    <lineage>
        <taxon>Bacteria</taxon>
        <taxon>Pseudomonadati</taxon>
        <taxon>Campylobacterota</taxon>
        <taxon>Epsilonproteobacteria</taxon>
        <taxon>Campylobacterales</taxon>
        <taxon>Sulfurovaceae</taxon>
        <taxon>Sulfurovum</taxon>
        <taxon>environmental samples</taxon>
    </lineage>
</organism>
<evidence type="ECO:0000256" key="4">
    <source>
        <dbReference type="ARBA" id="ARBA00022525"/>
    </source>
</evidence>
<dbReference type="GO" id="GO:0008237">
    <property type="term" value="F:metallopeptidase activity"/>
    <property type="evidence" value="ECO:0007669"/>
    <property type="project" value="InterPro"/>
</dbReference>
<feature type="domain" description="Peptidase metallopeptidase" evidence="7">
    <location>
        <begin position="51"/>
        <end position="206"/>
    </location>
</feature>
<dbReference type="InterPro" id="IPR013858">
    <property type="entry name" value="Peptidase_M10B_C"/>
</dbReference>
<evidence type="ECO:0000256" key="3">
    <source>
        <dbReference type="ARBA" id="ARBA00009490"/>
    </source>
</evidence>
<dbReference type="Pfam" id="PF00353">
    <property type="entry name" value="HemolysinCabind"/>
    <property type="match status" value="8"/>
</dbReference>
<dbReference type="InterPro" id="IPR024079">
    <property type="entry name" value="MetalloPept_cat_dom_sf"/>
</dbReference>
<dbReference type="EMBL" id="FAXN01000013">
    <property type="protein sequence ID" value="CUV65016.1"/>
    <property type="molecule type" value="Genomic_DNA"/>
</dbReference>
<reference evidence="8" key="1">
    <citation type="submission" date="2015-11" db="EMBL/GenBank/DDBJ databases">
        <authorList>
            <person name="Zhang Y."/>
            <person name="Guo Z."/>
        </authorList>
    </citation>
    <scope>NUCLEOTIDE SEQUENCE</scope>
    <source>
        <strain evidence="8">BN30871</strain>
    </source>
</reference>
<evidence type="ECO:0000313" key="8">
    <source>
        <dbReference type="EMBL" id="CUV65016.1"/>
    </source>
</evidence>
<dbReference type="CDD" id="cd04277">
    <property type="entry name" value="ZnMc_serralysin_like"/>
    <property type="match status" value="1"/>
</dbReference>
<evidence type="ECO:0000256" key="1">
    <source>
        <dbReference type="ARBA" id="ARBA00001913"/>
    </source>
</evidence>
<accession>A0A0S4XM24</accession>
<dbReference type="Gene3D" id="3.40.390.10">
    <property type="entry name" value="Collagenase (Catalytic Domain)"/>
    <property type="match status" value="1"/>
</dbReference>
<name>A0A0S4XM24_9BACT</name>
<dbReference type="SMART" id="SM00235">
    <property type="entry name" value="ZnMc"/>
    <property type="match status" value="1"/>
</dbReference>
<comment type="cofactor">
    <cofactor evidence="1">
        <name>Ca(2+)</name>
        <dbReference type="ChEBI" id="CHEBI:29108"/>
    </cofactor>
</comment>
<dbReference type="InterPro" id="IPR034033">
    <property type="entry name" value="Serralysin-like"/>
</dbReference>
<dbReference type="GO" id="GO:0005615">
    <property type="term" value="C:extracellular space"/>
    <property type="evidence" value="ECO:0007669"/>
    <property type="project" value="InterPro"/>
</dbReference>
<dbReference type="GO" id="GO:0005509">
    <property type="term" value="F:calcium ion binding"/>
    <property type="evidence" value="ECO:0007669"/>
    <property type="project" value="InterPro"/>
</dbReference>
<dbReference type="InterPro" id="IPR001343">
    <property type="entry name" value="Hemolysn_Ca-bd"/>
</dbReference>
<dbReference type="PRINTS" id="PR00313">
    <property type="entry name" value="CABNDNGRPT"/>
</dbReference>
<dbReference type="SUPFAM" id="SSF55486">
    <property type="entry name" value="Metalloproteases ('zincins'), catalytic domain"/>
    <property type="match status" value="1"/>
</dbReference>
<dbReference type="InterPro" id="IPR050557">
    <property type="entry name" value="RTX_toxin/Mannuronan_C5-epim"/>
</dbReference>
<keyword evidence="5" id="KW-0677">Repeat</keyword>
<dbReference type="PROSITE" id="PS00330">
    <property type="entry name" value="HEMOLYSIN_CALCIUM"/>
    <property type="match status" value="3"/>
</dbReference>
<dbReference type="SUPFAM" id="SSF51120">
    <property type="entry name" value="beta-Roll"/>
    <property type="match status" value="6"/>
</dbReference>
<evidence type="ECO:0000256" key="5">
    <source>
        <dbReference type="ARBA" id="ARBA00022737"/>
    </source>
</evidence>
<dbReference type="AlphaFoldDB" id="A0A0S4XM24"/>
<sequence length="1014" mass="106583">MANYLYGKSVSDVPEADNSIINTLLYGIKWEISSIGTAINLTYSFPYTTSSTANWTSDYYYLNGEPYFTTSGLSSTQIIAAISAMQSWANVANITFTEVVENGDEVGDIRFAFSSAVEDAWGWSYLPNEYAFAGDIWISPDNDSDFSVGSYNYMALIHELGHSLGLKHPGYYGEGDEAPFLPYSTDNKQYSVMSYHDAFGNRMYENQPYYRYMWADEGTGYYVVPEAKTPMVYDILAMQYLYGANMSYHNTDDTYLFDENTAPFLMTIWDGGGNDTISVVGSVNSSIIDLNEGAYSVIQTSRFRGYDTISDKYVDNMYNLGIAYGAIIENAIGGEVNDTLTGNQVDNILEGRGGDDTIDGGAGNDTMDGGDGNDTASYQSSTLGVVVDLSKTTVQDTIGAGTDMLTNIENLTGSKYNDILIGNSENNILNGGAGIDTISYKNSTTGVTVNLATITAQNTVGAGTDTLANFENLIGSDYNDTLTGNSSNNVLEGGLGNDIINGGTGIDTVTYENSTVGVSVNLTLTSAQTIQGTEKDTITGVENLIGSDHDDILIGNSSANTINGNGGNDTLDGGAGNDILNGGDGVDTLSYATATAAIKVNLSTASAQATGGSGTDTVSNFENLIGSKYNDTLTGNNNNNTIDGGVGNDIIEGGLENDTLIGGVGVDTISYATSSQAISIDLSIEDAQDTIGAGMDTITGFENLTGSNNDDTLKGNALNNIILAGLGNDILNGGLGNDTLDGGVGIDTASYEYSNVGVTVNLALTSAQTIQGTEKDTIKNIENLTGSDYNDILKGSTLSNTINGLDGNDTIIAGTGKTNDIFDGGDGIDTISYEQATSLVTIDLSNISSQVTTGSGSDTITNFENLTGSKYNDTLNGDSNSNIILGGAGNDTINGNGGNDTLDGGAGNDIFIFDQVLSIDNIDTILNFSSVYDTIKIDDSIFDVFTNLGTILQSNLFSSIDGNALDGDDYILYNTTTGELSYDNDGSGSNAALVFATLGTTLHPTISYTDFVVI</sequence>
<protein>
    <submittedName>
        <fullName evidence="8">Putative Serralysin</fullName>
        <ecNumber evidence="8">3.4.24.40</ecNumber>
    </submittedName>
</protein>
<dbReference type="PANTHER" id="PTHR38340:SF1">
    <property type="entry name" value="S-LAYER PROTEIN"/>
    <property type="match status" value="1"/>
</dbReference>
<dbReference type="InterPro" id="IPR018511">
    <property type="entry name" value="Hemolysin-typ_Ca-bd_CS"/>
</dbReference>
<comment type="similarity">
    <text evidence="3">Belongs to the peptidase M10B family.</text>
</comment>
<keyword evidence="4" id="KW-0964">Secreted</keyword>
<dbReference type="InterPro" id="IPR006026">
    <property type="entry name" value="Peptidase_Metallo"/>
</dbReference>
<dbReference type="PANTHER" id="PTHR38340">
    <property type="entry name" value="S-LAYER PROTEIN"/>
    <property type="match status" value="1"/>
</dbReference>
<gene>
    <name evidence="8" type="ORF">BN3087_150033</name>
</gene>
<dbReference type="InterPro" id="IPR011049">
    <property type="entry name" value="Serralysin-like_metalloprot_C"/>
</dbReference>
<dbReference type="Gene3D" id="2.150.10.10">
    <property type="entry name" value="Serralysin-like metalloprotease, C-terminal"/>
    <property type="match status" value="6"/>
</dbReference>
<dbReference type="GO" id="GO:0008270">
    <property type="term" value="F:zinc ion binding"/>
    <property type="evidence" value="ECO:0007669"/>
    <property type="project" value="InterPro"/>
</dbReference>
<dbReference type="EC" id="3.4.24.40" evidence="8"/>
<evidence type="ECO:0000256" key="2">
    <source>
        <dbReference type="ARBA" id="ARBA00004613"/>
    </source>
</evidence>
<evidence type="ECO:0000259" key="7">
    <source>
        <dbReference type="SMART" id="SM00235"/>
    </source>
</evidence>
<proteinExistence type="inferred from homology"/>
<feature type="region of interest" description="Disordered" evidence="6">
    <location>
        <begin position="351"/>
        <end position="375"/>
    </location>
</feature>
<keyword evidence="8" id="KW-0378">Hydrolase</keyword>
<comment type="subcellular location">
    <subcellularLocation>
        <location evidence="2">Secreted</location>
    </subcellularLocation>
</comment>
<evidence type="ECO:0000256" key="6">
    <source>
        <dbReference type="SAM" id="MobiDB-lite"/>
    </source>
</evidence>